<dbReference type="PANTHER" id="PTHR47510:SF3">
    <property type="entry name" value="ENDO_EXONUCLEASE_PHOSPHATASE DOMAIN-CONTAINING PROTEIN"/>
    <property type="match status" value="1"/>
</dbReference>
<evidence type="ECO:0000259" key="1">
    <source>
        <dbReference type="PROSITE" id="PS50878"/>
    </source>
</evidence>
<reference evidence="2" key="1">
    <citation type="journal article" date="2014" name="Nat. Commun.">
        <title>The rainbow trout genome provides novel insights into evolution after whole-genome duplication in vertebrates.</title>
        <authorList>
            <person name="Berthelot C."/>
            <person name="Brunet F."/>
            <person name="Chalopin D."/>
            <person name="Juanchich A."/>
            <person name="Bernard M."/>
            <person name="Noel B."/>
            <person name="Bento P."/>
            <person name="Da Silva C."/>
            <person name="Labadie K."/>
            <person name="Alberti A."/>
            <person name="Aury J.M."/>
            <person name="Louis A."/>
            <person name="Dehais P."/>
            <person name="Bardou P."/>
            <person name="Montfort J."/>
            <person name="Klopp C."/>
            <person name="Cabau C."/>
            <person name="Gaspin C."/>
            <person name="Thorgaard G.H."/>
            <person name="Boussaha M."/>
            <person name="Quillet E."/>
            <person name="Guyomard R."/>
            <person name="Galiana D."/>
            <person name="Bobe J."/>
            <person name="Volff J.N."/>
            <person name="Genet C."/>
            <person name="Wincker P."/>
            <person name="Jaillon O."/>
            <person name="Roest Crollius H."/>
            <person name="Guiguen Y."/>
        </authorList>
    </citation>
    <scope>NUCLEOTIDE SEQUENCE [LARGE SCALE GENOMIC DNA]</scope>
</reference>
<dbReference type="PANTHER" id="PTHR47510">
    <property type="entry name" value="REVERSE TRANSCRIPTASE DOMAIN-CONTAINING PROTEIN"/>
    <property type="match status" value="1"/>
</dbReference>
<dbReference type="Pfam" id="PF00078">
    <property type="entry name" value="RVT_1"/>
    <property type="match status" value="1"/>
</dbReference>
<dbReference type="EMBL" id="FR911116">
    <property type="protein sequence ID" value="CDQ90915.1"/>
    <property type="molecule type" value="Genomic_DNA"/>
</dbReference>
<organism evidence="2 3">
    <name type="scientific">Oncorhynchus mykiss</name>
    <name type="common">Rainbow trout</name>
    <name type="synonym">Salmo gairdneri</name>
    <dbReference type="NCBI Taxonomy" id="8022"/>
    <lineage>
        <taxon>Eukaryota</taxon>
        <taxon>Metazoa</taxon>
        <taxon>Chordata</taxon>
        <taxon>Craniata</taxon>
        <taxon>Vertebrata</taxon>
        <taxon>Euteleostomi</taxon>
        <taxon>Actinopterygii</taxon>
        <taxon>Neopterygii</taxon>
        <taxon>Teleostei</taxon>
        <taxon>Protacanthopterygii</taxon>
        <taxon>Salmoniformes</taxon>
        <taxon>Salmonidae</taxon>
        <taxon>Salmoninae</taxon>
        <taxon>Oncorhynchus</taxon>
    </lineage>
</organism>
<dbReference type="PaxDb" id="8022-A0A060YP54"/>
<protein>
    <recommendedName>
        <fullName evidence="1">Reverse transcriptase domain-containing protein</fullName>
    </recommendedName>
</protein>
<reference evidence="2" key="2">
    <citation type="submission" date="2014-03" db="EMBL/GenBank/DDBJ databases">
        <authorList>
            <person name="Genoscope - CEA"/>
        </authorList>
    </citation>
    <scope>NUCLEOTIDE SEQUENCE</scope>
</reference>
<evidence type="ECO:0000313" key="2">
    <source>
        <dbReference type="EMBL" id="CDQ90915.1"/>
    </source>
</evidence>
<dbReference type="SUPFAM" id="SSF56672">
    <property type="entry name" value="DNA/RNA polymerases"/>
    <property type="match status" value="1"/>
</dbReference>
<feature type="domain" description="Reverse transcriptase" evidence="1">
    <location>
        <begin position="68"/>
        <end position="282"/>
    </location>
</feature>
<dbReference type="PROSITE" id="PS50878">
    <property type="entry name" value="RT_POL"/>
    <property type="match status" value="1"/>
</dbReference>
<accession>A0A060YP54</accession>
<name>A0A060YP54_ONCMY</name>
<sequence length="282" mass="30792">MFEASNTETCTRASAVPDCVITLSVADVSKAFKQANIHKAAGPDKLPGRVLRACADQRASVFTDIFNLSLPESVIPTCFKQTTIVPVPNNTKLTCINDYRPKALTSVAMKSFEKPVMAHNTIIPETLDPLQFAYHPKKSTDDAISIALHTALSNLDKRNSYVRMLFIDDSSTFNTIVHSKLITKLRTLGLNTSLGNWILDFLTGHPQVVRVGNNTSATLILNTREPQGCMLSPLLYSLFTHDCMTKHDSNTIIKFADDTTVIGLITNNDEGGGQRPGCVVPG</sequence>
<gene>
    <name evidence="2" type="ORF">GSONMT00044830001</name>
</gene>
<dbReference type="InterPro" id="IPR000477">
    <property type="entry name" value="RT_dom"/>
</dbReference>
<dbReference type="Proteomes" id="UP000193380">
    <property type="component" value="Unassembled WGS sequence"/>
</dbReference>
<dbReference type="InterPro" id="IPR043502">
    <property type="entry name" value="DNA/RNA_pol_sf"/>
</dbReference>
<evidence type="ECO:0000313" key="3">
    <source>
        <dbReference type="Proteomes" id="UP000193380"/>
    </source>
</evidence>
<dbReference type="AlphaFoldDB" id="A0A060YP54"/>
<proteinExistence type="predicted"/>
<dbReference type="STRING" id="8022.A0A060YP54"/>